<dbReference type="SUPFAM" id="SSF56300">
    <property type="entry name" value="Metallo-dependent phosphatases"/>
    <property type="match status" value="1"/>
</dbReference>
<dbReference type="PANTHER" id="PTHR35769:SF2">
    <property type="entry name" value="CALCINEURIN-LIKE METALLO-PHOSPHOESTERASE SUPERFAMILY PROTEIN"/>
    <property type="match status" value="1"/>
</dbReference>
<evidence type="ECO:0000313" key="2">
    <source>
        <dbReference type="Proteomes" id="UP000631114"/>
    </source>
</evidence>
<organism evidence="1 2">
    <name type="scientific">Coptis chinensis</name>
    <dbReference type="NCBI Taxonomy" id="261450"/>
    <lineage>
        <taxon>Eukaryota</taxon>
        <taxon>Viridiplantae</taxon>
        <taxon>Streptophyta</taxon>
        <taxon>Embryophyta</taxon>
        <taxon>Tracheophyta</taxon>
        <taxon>Spermatophyta</taxon>
        <taxon>Magnoliopsida</taxon>
        <taxon>Ranunculales</taxon>
        <taxon>Ranunculaceae</taxon>
        <taxon>Coptidoideae</taxon>
        <taxon>Coptis</taxon>
    </lineage>
</organism>
<dbReference type="OrthoDB" id="3664at2759"/>
<evidence type="ECO:0008006" key="3">
    <source>
        <dbReference type="Google" id="ProtNLM"/>
    </source>
</evidence>
<accession>A0A835IBP1</accession>
<sequence>MANQSLIADMGNAQLIGESNNNGLRKKTGELSNGRGTAAVKMMNCKGYGVRDMEGSAKRIYSAAVRTPEGHSVVLLAHNGPTGLGSKRNDICGRDWGDGGGDHGDPDLAQAILDLKKNSQLCVPLVVFGHMHKELAYGKGVRKMIVVGEDNTIYLNGAIVPRVERLSCEKKTSSKRFNDEIPSASFADSNGTVRAFTVVDMLDGKVDKIAESWVLVIGDEIRLKEEHILFKNGI</sequence>
<dbReference type="Proteomes" id="UP000631114">
    <property type="component" value="Unassembled WGS sequence"/>
</dbReference>
<gene>
    <name evidence="1" type="ORF">IFM89_004329</name>
</gene>
<dbReference type="AlphaFoldDB" id="A0A835IBP1"/>
<reference evidence="1 2" key="1">
    <citation type="submission" date="2020-10" db="EMBL/GenBank/DDBJ databases">
        <title>The Coptis chinensis genome and diversification of protoberbering-type alkaloids.</title>
        <authorList>
            <person name="Wang B."/>
            <person name="Shu S."/>
            <person name="Song C."/>
            <person name="Liu Y."/>
        </authorList>
    </citation>
    <scope>NUCLEOTIDE SEQUENCE [LARGE SCALE GENOMIC DNA]</scope>
    <source>
        <strain evidence="1">HL-2020</strain>
        <tissue evidence="1">Leaf</tissue>
    </source>
</reference>
<keyword evidence="2" id="KW-1185">Reference proteome</keyword>
<proteinExistence type="predicted"/>
<dbReference type="EMBL" id="JADFTS010000003">
    <property type="protein sequence ID" value="KAF9612913.1"/>
    <property type="molecule type" value="Genomic_DNA"/>
</dbReference>
<evidence type="ECO:0000313" key="1">
    <source>
        <dbReference type="EMBL" id="KAF9612913.1"/>
    </source>
</evidence>
<dbReference type="InterPro" id="IPR029052">
    <property type="entry name" value="Metallo-depent_PP-like"/>
</dbReference>
<protein>
    <recommendedName>
        <fullName evidence="3">Calcineurin-like phosphoesterase domain-containing protein</fullName>
    </recommendedName>
</protein>
<dbReference type="InterPro" id="IPR027629">
    <property type="entry name" value="DevT-like"/>
</dbReference>
<name>A0A835IBP1_9MAGN</name>
<dbReference type="PANTHER" id="PTHR35769">
    <property type="entry name" value="CALCINEURIN-LIKE METALLO-PHOSPHOESTERASE SUPERFAMILY PROTEIN"/>
    <property type="match status" value="1"/>
</dbReference>
<comment type="caution">
    <text evidence="1">The sequence shown here is derived from an EMBL/GenBank/DDBJ whole genome shotgun (WGS) entry which is preliminary data.</text>
</comment>